<dbReference type="Pfam" id="PF00890">
    <property type="entry name" value="FAD_binding_2"/>
    <property type="match status" value="1"/>
</dbReference>
<evidence type="ECO:0000313" key="6">
    <source>
        <dbReference type="EMBL" id="MFD1644893.1"/>
    </source>
</evidence>
<feature type="domain" description="FAD-dependent oxidoreductase 2 FAD-binding" evidence="4">
    <location>
        <begin position="4"/>
        <end position="36"/>
    </location>
</feature>
<evidence type="ECO:0000259" key="5">
    <source>
        <dbReference type="Pfam" id="PF07992"/>
    </source>
</evidence>
<dbReference type="PANTHER" id="PTHR48105">
    <property type="entry name" value="THIOREDOXIN REDUCTASE 1-RELATED-RELATED"/>
    <property type="match status" value="1"/>
</dbReference>
<keyword evidence="1" id="KW-0285">Flavoprotein</keyword>
<dbReference type="Pfam" id="PF07992">
    <property type="entry name" value="Pyr_redox_2"/>
    <property type="match status" value="1"/>
</dbReference>
<protein>
    <submittedName>
        <fullName evidence="6">FAD-dependent oxidoreductase</fullName>
    </submittedName>
</protein>
<keyword evidence="7" id="KW-1185">Reference proteome</keyword>
<name>A0ABD6DFN4_9EURY</name>
<feature type="domain" description="FAD/NAD(P)-binding" evidence="5">
    <location>
        <begin position="87"/>
        <end position="166"/>
    </location>
</feature>
<dbReference type="PRINTS" id="PR00368">
    <property type="entry name" value="FADPNR"/>
</dbReference>
<accession>A0ABD6DFN4</accession>
<gene>
    <name evidence="6" type="ORF">ACFSBL_04275</name>
</gene>
<dbReference type="InterPro" id="IPR023753">
    <property type="entry name" value="FAD/NAD-binding_dom"/>
</dbReference>
<evidence type="ECO:0000256" key="3">
    <source>
        <dbReference type="SAM" id="MobiDB-lite"/>
    </source>
</evidence>
<evidence type="ECO:0000256" key="2">
    <source>
        <dbReference type="ARBA" id="ARBA00023002"/>
    </source>
</evidence>
<dbReference type="InterPro" id="IPR036188">
    <property type="entry name" value="FAD/NAD-bd_sf"/>
</dbReference>
<sequence>MDADVCIVGGGVSGLAAGIFTARADLETVVVDDEESILRRNAHLENYPGFPFGVDGRRLLERTREQARIGGCSFRDGLVTDVEDGLDDDGFTVTVDDETTFSTDRVVAASWSDASYLDGLGIDTETRGSKTFVQVDREGRTNVDGIYAAGRLADQYHQAIVCAGHGATVGRTIVHDSDVNFYHDWVAPEDYFTGRGREVPPGCEEIDDARRLERDERARDALRTYTEPLDDEPTMHPSVAADREGTEHT</sequence>
<dbReference type="SUPFAM" id="SSF51905">
    <property type="entry name" value="FAD/NAD(P)-binding domain"/>
    <property type="match status" value="1"/>
</dbReference>
<dbReference type="AlphaFoldDB" id="A0ABD6DFN4"/>
<proteinExistence type="predicted"/>
<dbReference type="InterPro" id="IPR003953">
    <property type="entry name" value="FAD-dep_OxRdtase_2_FAD-bd"/>
</dbReference>
<comment type="caution">
    <text evidence="6">The sequence shown here is derived from an EMBL/GenBank/DDBJ whole genome shotgun (WGS) entry which is preliminary data.</text>
</comment>
<dbReference type="PRINTS" id="PR00469">
    <property type="entry name" value="PNDRDTASEII"/>
</dbReference>
<dbReference type="InterPro" id="IPR050097">
    <property type="entry name" value="Ferredoxin-NADP_redctase_2"/>
</dbReference>
<dbReference type="EMBL" id="JBHUDO010000001">
    <property type="protein sequence ID" value="MFD1644893.1"/>
    <property type="molecule type" value="Genomic_DNA"/>
</dbReference>
<evidence type="ECO:0000256" key="1">
    <source>
        <dbReference type="ARBA" id="ARBA00022630"/>
    </source>
</evidence>
<dbReference type="GO" id="GO:0016491">
    <property type="term" value="F:oxidoreductase activity"/>
    <property type="evidence" value="ECO:0007669"/>
    <property type="project" value="UniProtKB-KW"/>
</dbReference>
<feature type="region of interest" description="Disordered" evidence="3">
    <location>
        <begin position="211"/>
        <end position="249"/>
    </location>
</feature>
<keyword evidence="2" id="KW-0560">Oxidoreductase</keyword>
<evidence type="ECO:0000313" key="7">
    <source>
        <dbReference type="Proteomes" id="UP001597034"/>
    </source>
</evidence>
<evidence type="ECO:0000259" key="4">
    <source>
        <dbReference type="Pfam" id="PF00890"/>
    </source>
</evidence>
<organism evidence="6 7">
    <name type="scientific">Haloarchaeobius litoreus</name>
    <dbReference type="NCBI Taxonomy" id="755306"/>
    <lineage>
        <taxon>Archaea</taxon>
        <taxon>Methanobacteriati</taxon>
        <taxon>Methanobacteriota</taxon>
        <taxon>Stenosarchaea group</taxon>
        <taxon>Halobacteria</taxon>
        <taxon>Halobacteriales</taxon>
        <taxon>Halorubellaceae</taxon>
        <taxon>Haloarchaeobius</taxon>
    </lineage>
</organism>
<feature type="compositionally biased region" description="Basic and acidic residues" evidence="3">
    <location>
        <begin position="211"/>
        <end position="222"/>
    </location>
</feature>
<dbReference type="Proteomes" id="UP001597034">
    <property type="component" value="Unassembled WGS sequence"/>
</dbReference>
<dbReference type="RefSeq" id="WP_256400137.1">
    <property type="nucleotide sequence ID" value="NZ_JANHJR010000002.1"/>
</dbReference>
<dbReference type="Gene3D" id="3.50.50.60">
    <property type="entry name" value="FAD/NAD(P)-binding domain"/>
    <property type="match status" value="1"/>
</dbReference>
<reference evidence="6 7" key="1">
    <citation type="journal article" date="2019" name="Int. J. Syst. Evol. Microbiol.">
        <title>The Global Catalogue of Microorganisms (GCM) 10K type strain sequencing project: providing services to taxonomists for standard genome sequencing and annotation.</title>
        <authorList>
            <consortium name="The Broad Institute Genomics Platform"/>
            <consortium name="The Broad Institute Genome Sequencing Center for Infectious Disease"/>
            <person name="Wu L."/>
            <person name="Ma J."/>
        </authorList>
    </citation>
    <scope>NUCLEOTIDE SEQUENCE [LARGE SCALE GENOMIC DNA]</scope>
    <source>
        <strain evidence="6 7">CGMCC 1.10390</strain>
    </source>
</reference>